<dbReference type="EMBL" id="KN744791">
    <property type="protein sequence ID" value="KIH52011.1"/>
    <property type="molecule type" value="Genomic_DNA"/>
</dbReference>
<gene>
    <name evidence="2" type="ORF">ANCDUO_17894</name>
</gene>
<dbReference type="InterPro" id="IPR014044">
    <property type="entry name" value="CAP_dom"/>
</dbReference>
<organism evidence="2 3">
    <name type="scientific">Ancylostoma duodenale</name>
    <dbReference type="NCBI Taxonomy" id="51022"/>
    <lineage>
        <taxon>Eukaryota</taxon>
        <taxon>Metazoa</taxon>
        <taxon>Ecdysozoa</taxon>
        <taxon>Nematoda</taxon>
        <taxon>Chromadorea</taxon>
        <taxon>Rhabditida</taxon>
        <taxon>Rhabditina</taxon>
        <taxon>Rhabditomorpha</taxon>
        <taxon>Strongyloidea</taxon>
        <taxon>Ancylostomatidae</taxon>
        <taxon>Ancylostomatinae</taxon>
        <taxon>Ancylostoma</taxon>
    </lineage>
</organism>
<protein>
    <recommendedName>
        <fullName evidence="1">SCP domain-containing protein</fullName>
    </recommendedName>
</protein>
<reference evidence="2 3" key="1">
    <citation type="submission" date="2013-12" db="EMBL/GenBank/DDBJ databases">
        <title>Draft genome of the parsitic nematode Ancylostoma duodenale.</title>
        <authorList>
            <person name="Mitreva M."/>
        </authorList>
    </citation>
    <scope>NUCLEOTIDE SEQUENCE [LARGE SCALE GENOMIC DNA]</scope>
    <source>
        <strain evidence="2 3">Zhejiang</strain>
    </source>
</reference>
<evidence type="ECO:0000259" key="1">
    <source>
        <dbReference type="Pfam" id="PF00188"/>
    </source>
</evidence>
<dbReference type="OrthoDB" id="5887867at2759"/>
<evidence type="ECO:0000313" key="2">
    <source>
        <dbReference type="EMBL" id="KIH52011.1"/>
    </source>
</evidence>
<dbReference type="Gene3D" id="3.40.33.10">
    <property type="entry name" value="CAP"/>
    <property type="match status" value="1"/>
</dbReference>
<name>A0A0C2G4N2_9BILA</name>
<dbReference type="Proteomes" id="UP000054047">
    <property type="component" value="Unassembled WGS sequence"/>
</dbReference>
<dbReference type="SUPFAM" id="SSF55797">
    <property type="entry name" value="PR-1-like"/>
    <property type="match status" value="1"/>
</dbReference>
<dbReference type="Pfam" id="PF00188">
    <property type="entry name" value="CAP"/>
    <property type="match status" value="1"/>
</dbReference>
<dbReference type="InterPro" id="IPR035940">
    <property type="entry name" value="CAP_sf"/>
</dbReference>
<accession>A0A0C2G4N2</accession>
<evidence type="ECO:0000313" key="3">
    <source>
        <dbReference type="Proteomes" id="UP000054047"/>
    </source>
</evidence>
<dbReference type="AlphaFoldDB" id="A0A0C2G4N2"/>
<proteinExistence type="predicted"/>
<feature type="domain" description="SCP" evidence="1">
    <location>
        <begin position="2"/>
        <end position="100"/>
    </location>
</feature>
<feature type="non-terminal residue" evidence="2">
    <location>
        <position position="1"/>
    </location>
</feature>
<sequence>RWDCELEKIANEHICSPDEIPPKYDVIIILDSNIISDIRVQTRTVLSKWANEAKEVDLSVDPKFDRFSNGAFGKMVYAKSTRFGCSMDYCDGRGMLMCVYDKKVNQHELLYEKALSHEEVCTACSGIYHCVNYLCSLW</sequence>
<keyword evidence="3" id="KW-1185">Reference proteome</keyword>